<dbReference type="EMBL" id="NESQ01000001">
    <property type="protein sequence ID" value="PUU84427.1"/>
    <property type="molecule type" value="Genomic_DNA"/>
</dbReference>
<protein>
    <submittedName>
        <fullName evidence="1">Uncharacterized protein</fullName>
    </submittedName>
</protein>
<evidence type="ECO:0000313" key="1">
    <source>
        <dbReference type="EMBL" id="PUU84427.1"/>
    </source>
</evidence>
<dbReference type="Proteomes" id="UP000244722">
    <property type="component" value="Unassembled WGS sequence"/>
</dbReference>
<evidence type="ECO:0000313" key="2">
    <source>
        <dbReference type="Proteomes" id="UP000244722"/>
    </source>
</evidence>
<gene>
    <name evidence="1" type="ORF">B9Z19DRAFT_1070322</name>
</gene>
<reference evidence="1 2" key="1">
    <citation type="submission" date="2017-04" db="EMBL/GenBank/DDBJ databases">
        <title>Draft genome sequence of Tuber borchii Vittad., a whitish edible truffle.</title>
        <authorList>
            <consortium name="DOE Joint Genome Institute"/>
            <person name="Murat C."/>
            <person name="Kuo A."/>
            <person name="Barry K.W."/>
            <person name="Clum A."/>
            <person name="Dockter R.B."/>
            <person name="Fauchery L."/>
            <person name="Iotti M."/>
            <person name="Kohler A."/>
            <person name="Labutti K."/>
            <person name="Lindquist E.A."/>
            <person name="Lipzen A."/>
            <person name="Ohm R.A."/>
            <person name="Wang M."/>
            <person name="Grigoriev I.V."/>
            <person name="Zambonelli A."/>
            <person name="Martin F.M."/>
        </authorList>
    </citation>
    <scope>NUCLEOTIDE SEQUENCE [LARGE SCALE GENOMIC DNA]</scope>
    <source>
        <strain evidence="1 2">Tbo3840</strain>
    </source>
</reference>
<accession>A0A2T7A9L7</accession>
<name>A0A2T7A9L7_TUBBO</name>
<organism evidence="1 2">
    <name type="scientific">Tuber borchii</name>
    <name type="common">White truffle</name>
    <dbReference type="NCBI Taxonomy" id="42251"/>
    <lineage>
        <taxon>Eukaryota</taxon>
        <taxon>Fungi</taxon>
        <taxon>Dikarya</taxon>
        <taxon>Ascomycota</taxon>
        <taxon>Pezizomycotina</taxon>
        <taxon>Pezizomycetes</taxon>
        <taxon>Pezizales</taxon>
        <taxon>Tuberaceae</taxon>
        <taxon>Tuber</taxon>
    </lineage>
</organism>
<sequence>MTYLVILTLITAGLFCLHTPLLTYSPALMIFNDRYDRYDYTRTSHSLCFSTSPSPPPLFPLPFFRIKSGYCSRAYLPAPFL</sequence>
<keyword evidence="2" id="KW-1185">Reference proteome</keyword>
<dbReference type="OrthoDB" id="10599957at2759"/>
<dbReference type="AlphaFoldDB" id="A0A2T7A9L7"/>
<comment type="caution">
    <text evidence="1">The sequence shown here is derived from an EMBL/GenBank/DDBJ whole genome shotgun (WGS) entry which is preliminary data.</text>
</comment>
<proteinExistence type="predicted"/>